<name>A0ABD0K542_9CAEN</name>
<keyword evidence="1" id="KW-0734">Signal transduction inhibitor</keyword>
<feature type="domain" description="DEP" evidence="2">
    <location>
        <begin position="1"/>
        <end position="36"/>
    </location>
</feature>
<keyword evidence="4" id="KW-1185">Reference proteome</keyword>
<protein>
    <recommendedName>
        <fullName evidence="2">DEP domain-containing protein</fullName>
    </recommendedName>
</protein>
<gene>
    <name evidence="3" type="ORF">BaRGS_00026557</name>
</gene>
<dbReference type="InterPro" id="IPR047016">
    <property type="entry name" value="RGS6/7/9/11"/>
</dbReference>
<dbReference type="PROSITE" id="PS50186">
    <property type="entry name" value="DEP"/>
    <property type="match status" value="1"/>
</dbReference>
<dbReference type="PANTHER" id="PTHR45746:SF6">
    <property type="entry name" value="LP21163P"/>
    <property type="match status" value="1"/>
</dbReference>
<dbReference type="Proteomes" id="UP001519460">
    <property type="component" value="Unassembled WGS sequence"/>
</dbReference>
<dbReference type="Gene3D" id="1.10.10.10">
    <property type="entry name" value="Winged helix-like DNA-binding domain superfamily/Winged helix DNA-binding domain"/>
    <property type="match status" value="1"/>
</dbReference>
<dbReference type="GO" id="GO:0009968">
    <property type="term" value="P:negative regulation of signal transduction"/>
    <property type="evidence" value="ECO:0007669"/>
    <property type="project" value="UniProtKB-KW"/>
</dbReference>
<accession>A0ABD0K542</accession>
<dbReference type="EMBL" id="JACVVK020000249">
    <property type="protein sequence ID" value="KAK7482208.1"/>
    <property type="molecule type" value="Genomic_DNA"/>
</dbReference>
<dbReference type="InterPro" id="IPR036388">
    <property type="entry name" value="WH-like_DNA-bd_sf"/>
</dbReference>
<sequence length="100" mass="11221">EALHLAHLMASHGYFFPIDDHMLTVKNDNTYYRFQSSHTTRGAARLPAVEVCLRQIRQSFTQQPDVAGSSAPDLDPEQNEHVYCETWSVVVGSKAMRGSV</sequence>
<reference evidence="3 4" key="1">
    <citation type="journal article" date="2023" name="Sci. Data">
        <title>Genome assembly of the Korean intertidal mud-creeper Batillaria attramentaria.</title>
        <authorList>
            <person name="Patra A.K."/>
            <person name="Ho P.T."/>
            <person name="Jun S."/>
            <person name="Lee S.J."/>
            <person name="Kim Y."/>
            <person name="Won Y.J."/>
        </authorList>
    </citation>
    <scope>NUCLEOTIDE SEQUENCE [LARGE SCALE GENOMIC DNA]</scope>
    <source>
        <strain evidence="3">Wonlab-2016</strain>
    </source>
</reference>
<dbReference type="PANTHER" id="PTHR45746">
    <property type="entry name" value="LP21163P"/>
    <property type="match status" value="1"/>
</dbReference>
<proteinExistence type="predicted"/>
<dbReference type="SUPFAM" id="SSF46785">
    <property type="entry name" value="Winged helix' DNA-binding domain"/>
    <property type="match status" value="1"/>
</dbReference>
<evidence type="ECO:0000259" key="2">
    <source>
        <dbReference type="PROSITE" id="PS50186"/>
    </source>
</evidence>
<evidence type="ECO:0000313" key="4">
    <source>
        <dbReference type="Proteomes" id="UP001519460"/>
    </source>
</evidence>
<dbReference type="AlphaFoldDB" id="A0ABD0K542"/>
<organism evidence="3 4">
    <name type="scientific">Batillaria attramentaria</name>
    <dbReference type="NCBI Taxonomy" id="370345"/>
    <lineage>
        <taxon>Eukaryota</taxon>
        <taxon>Metazoa</taxon>
        <taxon>Spiralia</taxon>
        <taxon>Lophotrochozoa</taxon>
        <taxon>Mollusca</taxon>
        <taxon>Gastropoda</taxon>
        <taxon>Caenogastropoda</taxon>
        <taxon>Sorbeoconcha</taxon>
        <taxon>Cerithioidea</taxon>
        <taxon>Batillariidae</taxon>
        <taxon>Batillaria</taxon>
    </lineage>
</organism>
<comment type="caution">
    <text evidence="3">The sequence shown here is derived from an EMBL/GenBank/DDBJ whole genome shotgun (WGS) entry which is preliminary data.</text>
</comment>
<evidence type="ECO:0000256" key="1">
    <source>
        <dbReference type="ARBA" id="ARBA00022700"/>
    </source>
</evidence>
<dbReference type="InterPro" id="IPR036390">
    <property type="entry name" value="WH_DNA-bd_sf"/>
</dbReference>
<evidence type="ECO:0000313" key="3">
    <source>
        <dbReference type="EMBL" id="KAK7482208.1"/>
    </source>
</evidence>
<feature type="non-terminal residue" evidence="3">
    <location>
        <position position="1"/>
    </location>
</feature>
<dbReference type="InterPro" id="IPR000591">
    <property type="entry name" value="DEP_dom"/>
</dbReference>